<evidence type="ECO:0000313" key="5">
    <source>
        <dbReference type="EMBL" id="QEW07074.1"/>
    </source>
</evidence>
<dbReference type="GO" id="GO:0003700">
    <property type="term" value="F:DNA-binding transcription factor activity"/>
    <property type="evidence" value="ECO:0007669"/>
    <property type="project" value="InterPro"/>
</dbReference>
<dbReference type="PANTHER" id="PTHR43537">
    <property type="entry name" value="TRANSCRIPTIONAL REGULATOR, GNTR FAMILY"/>
    <property type="match status" value="1"/>
</dbReference>
<gene>
    <name evidence="5" type="ORF">F5I99_11455</name>
</gene>
<dbReference type="RefSeq" id="WP_151056127.1">
    <property type="nucleotide sequence ID" value="NZ_CP044222.1"/>
</dbReference>
<dbReference type="AlphaFoldDB" id="A0A5J6LEM0"/>
<dbReference type="Pfam" id="PF07729">
    <property type="entry name" value="FCD"/>
    <property type="match status" value="1"/>
</dbReference>
<dbReference type="Pfam" id="PF00392">
    <property type="entry name" value="GntR"/>
    <property type="match status" value="1"/>
</dbReference>
<dbReference type="InterPro" id="IPR036388">
    <property type="entry name" value="WH-like_DNA-bd_sf"/>
</dbReference>
<organism evidence="5 6">
    <name type="scientific">Nitrincola iocasae</name>
    <dbReference type="NCBI Taxonomy" id="2614693"/>
    <lineage>
        <taxon>Bacteria</taxon>
        <taxon>Pseudomonadati</taxon>
        <taxon>Pseudomonadota</taxon>
        <taxon>Gammaproteobacteria</taxon>
        <taxon>Oceanospirillales</taxon>
        <taxon>Oceanospirillaceae</taxon>
        <taxon>Nitrincola</taxon>
    </lineage>
</organism>
<evidence type="ECO:0000256" key="1">
    <source>
        <dbReference type="ARBA" id="ARBA00023015"/>
    </source>
</evidence>
<dbReference type="Gene3D" id="1.20.120.530">
    <property type="entry name" value="GntR ligand-binding domain-like"/>
    <property type="match status" value="1"/>
</dbReference>
<keyword evidence="3" id="KW-0804">Transcription</keyword>
<dbReference type="SUPFAM" id="SSF48008">
    <property type="entry name" value="GntR ligand-binding domain-like"/>
    <property type="match status" value="1"/>
</dbReference>
<evidence type="ECO:0000256" key="3">
    <source>
        <dbReference type="ARBA" id="ARBA00023163"/>
    </source>
</evidence>
<keyword evidence="1" id="KW-0805">Transcription regulation</keyword>
<dbReference type="Gene3D" id="1.10.10.10">
    <property type="entry name" value="Winged helix-like DNA-binding domain superfamily/Winged helix DNA-binding domain"/>
    <property type="match status" value="1"/>
</dbReference>
<dbReference type="SMART" id="SM00895">
    <property type="entry name" value="FCD"/>
    <property type="match status" value="1"/>
</dbReference>
<dbReference type="EMBL" id="CP044222">
    <property type="protein sequence ID" value="QEW07074.1"/>
    <property type="molecule type" value="Genomic_DNA"/>
</dbReference>
<evidence type="ECO:0000313" key="6">
    <source>
        <dbReference type="Proteomes" id="UP000325606"/>
    </source>
</evidence>
<dbReference type="SMART" id="SM00345">
    <property type="entry name" value="HTH_GNTR"/>
    <property type="match status" value="1"/>
</dbReference>
<dbReference type="SUPFAM" id="SSF46785">
    <property type="entry name" value="Winged helix' DNA-binding domain"/>
    <property type="match status" value="1"/>
</dbReference>
<dbReference type="InterPro" id="IPR008920">
    <property type="entry name" value="TF_FadR/GntR_C"/>
</dbReference>
<evidence type="ECO:0000259" key="4">
    <source>
        <dbReference type="PROSITE" id="PS50949"/>
    </source>
</evidence>
<sequence length="234" mass="26392">MKPANKSSEIERIVTTLARAVAEQRIPPGTRLIEAQLVSSLKANRNHVRSALQQLALRRIVSIEPNRGASIAQPSVEEARAVFTARSVIERGIIEILVSRVRQLDISLLKKQRDKEQAVILSGPREAIIRESGQFHLLLARLAGNPVLEEMLNDLITRSSLIISLYQRNNDLQCGCDEHNDIISAIEARDSGKAVQCMSHHLNDIEMHLNLTFWETRTVDFRHVFEGDTEPKRI</sequence>
<protein>
    <submittedName>
        <fullName evidence="5">GntR family transcriptional regulator</fullName>
    </submittedName>
</protein>
<keyword evidence="2" id="KW-0238">DNA-binding</keyword>
<dbReference type="KEGG" id="nik:F5I99_11455"/>
<dbReference type="GO" id="GO:0003677">
    <property type="term" value="F:DNA binding"/>
    <property type="evidence" value="ECO:0007669"/>
    <property type="project" value="UniProtKB-KW"/>
</dbReference>
<proteinExistence type="predicted"/>
<evidence type="ECO:0000256" key="2">
    <source>
        <dbReference type="ARBA" id="ARBA00023125"/>
    </source>
</evidence>
<dbReference type="InterPro" id="IPR036390">
    <property type="entry name" value="WH_DNA-bd_sf"/>
</dbReference>
<feature type="domain" description="HTH gntR-type" evidence="4">
    <location>
        <begin position="7"/>
        <end position="74"/>
    </location>
</feature>
<keyword evidence="6" id="KW-1185">Reference proteome</keyword>
<accession>A0A5J6LEM0</accession>
<dbReference type="InterPro" id="IPR000524">
    <property type="entry name" value="Tscrpt_reg_HTH_GntR"/>
</dbReference>
<dbReference type="Proteomes" id="UP000325606">
    <property type="component" value="Chromosome"/>
</dbReference>
<dbReference type="InterPro" id="IPR011711">
    <property type="entry name" value="GntR_C"/>
</dbReference>
<dbReference type="PANTHER" id="PTHR43537:SF53">
    <property type="entry name" value="HTH-TYPE TRANSCRIPTIONAL REPRESSOR NANR"/>
    <property type="match status" value="1"/>
</dbReference>
<name>A0A5J6LEM0_9GAMM</name>
<reference evidence="5 6" key="1">
    <citation type="submission" date="2019-09" db="EMBL/GenBank/DDBJ databases">
        <title>Nitrincola iocasae sp. nov., a bacterium isolated from the sediment collected at a cold seep field in South China Sea.</title>
        <authorList>
            <person name="Zhang H."/>
            <person name="Wang H."/>
            <person name="Li C."/>
        </authorList>
    </citation>
    <scope>NUCLEOTIDE SEQUENCE [LARGE SCALE GENOMIC DNA]</scope>
    <source>
        <strain evidence="5 6">KXZD1103</strain>
    </source>
</reference>
<dbReference type="PROSITE" id="PS50949">
    <property type="entry name" value="HTH_GNTR"/>
    <property type="match status" value="1"/>
</dbReference>